<reference evidence="1" key="1">
    <citation type="submission" date="2018-05" db="EMBL/GenBank/DDBJ databases">
        <authorList>
            <person name="Lanie J.A."/>
            <person name="Ng W.-L."/>
            <person name="Kazmierczak K.M."/>
            <person name="Andrzejewski T.M."/>
            <person name="Davidsen T.M."/>
            <person name="Wayne K.J."/>
            <person name="Tettelin H."/>
            <person name="Glass J.I."/>
            <person name="Rusch D."/>
            <person name="Podicherti R."/>
            <person name="Tsui H.-C.T."/>
            <person name="Winkler M.E."/>
        </authorList>
    </citation>
    <scope>NUCLEOTIDE SEQUENCE</scope>
</reference>
<protein>
    <submittedName>
        <fullName evidence="1">Uncharacterized protein</fullName>
    </submittedName>
</protein>
<sequence length="103" mass="10735">MVNTGASRWLAGDPSACGKEARISGLRNVPASGAEFGSSGLTGSGVSGFVSSDIKSYTLSVTHFQHGISCYLLPSLEQYPIKHAADVTLALDHLTKSPEQSNP</sequence>
<name>A0A382L658_9ZZZZ</name>
<proteinExistence type="predicted"/>
<organism evidence="1">
    <name type="scientific">marine metagenome</name>
    <dbReference type="NCBI Taxonomy" id="408172"/>
    <lineage>
        <taxon>unclassified sequences</taxon>
        <taxon>metagenomes</taxon>
        <taxon>ecological metagenomes</taxon>
    </lineage>
</organism>
<accession>A0A382L658</accession>
<dbReference type="AlphaFoldDB" id="A0A382L658"/>
<gene>
    <name evidence="1" type="ORF">METZ01_LOCUS285268</name>
</gene>
<evidence type="ECO:0000313" key="1">
    <source>
        <dbReference type="EMBL" id="SVC32414.1"/>
    </source>
</evidence>
<dbReference type="EMBL" id="UINC01085147">
    <property type="protein sequence ID" value="SVC32414.1"/>
    <property type="molecule type" value="Genomic_DNA"/>
</dbReference>